<dbReference type="InterPro" id="IPR002401">
    <property type="entry name" value="Cyt_P450_E_grp-I"/>
</dbReference>
<evidence type="ECO:0000256" key="8">
    <source>
        <dbReference type="ARBA" id="ARBA00022643"/>
    </source>
</evidence>
<dbReference type="GO" id="GO:0020037">
    <property type="term" value="F:heme binding"/>
    <property type="evidence" value="ECO:0007669"/>
    <property type="project" value="InterPro"/>
</dbReference>
<keyword evidence="11" id="KW-0521">NADP</keyword>
<evidence type="ECO:0000256" key="11">
    <source>
        <dbReference type="ARBA" id="ARBA00022857"/>
    </source>
</evidence>
<feature type="binding site" description="axial binding residue" evidence="15">
    <location>
        <position position="415"/>
    </location>
    <ligand>
        <name>heme</name>
        <dbReference type="ChEBI" id="CHEBI:30413"/>
    </ligand>
    <ligandPart>
        <name>Fe</name>
        <dbReference type="ChEBI" id="CHEBI:18248"/>
    </ligandPart>
</feature>
<dbReference type="PANTHER" id="PTHR24291">
    <property type="entry name" value="CYTOCHROME P450 FAMILY 4"/>
    <property type="match status" value="1"/>
</dbReference>
<keyword evidence="8" id="KW-0288">FMN</keyword>
<evidence type="ECO:0000256" key="3">
    <source>
        <dbReference type="ARBA" id="ARBA00010018"/>
    </source>
</evidence>
<keyword evidence="10" id="KW-0274">FAD</keyword>
<evidence type="ECO:0000256" key="2">
    <source>
        <dbReference type="ARBA" id="ARBA00001974"/>
    </source>
</evidence>
<comment type="cofactor">
    <cofactor evidence="1">
        <name>FMN</name>
        <dbReference type="ChEBI" id="CHEBI:58210"/>
    </cofactor>
</comment>
<keyword evidence="5" id="KW-0813">Transport</keyword>
<accession>A0A098BPQ7</accession>
<keyword evidence="13 15" id="KW-0408">Iron</keyword>
<dbReference type="GO" id="GO:0004497">
    <property type="term" value="F:monooxygenase activity"/>
    <property type="evidence" value="ECO:0007669"/>
    <property type="project" value="UniProtKB-KW"/>
</dbReference>
<dbReference type="InterPro" id="IPR036396">
    <property type="entry name" value="Cyt_P450_sf"/>
</dbReference>
<name>A0A098BPQ7_9NOCA</name>
<comment type="similarity">
    <text evidence="4 16">Belongs to the cytochrome P450 family.</text>
</comment>
<reference evidence="17 18" key="1">
    <citation type="journal article" date="2014" name="Genome Announc.">
        <title>Draft Genome Sequence of Propane- and Butane-Oxidizing Actinobacterium Rhodococcus ruber IEGM 231.</title>
        <authorList>
            <person name="Ivshina I.B."/>
            <person name="Kuyukina M.S."/>
            <person name="Krivoruchko A.V."/>
            <person name="Barbe V."/>
            <person name="Fischer C."/>
        </authorList>
    </citation>
    <scope>NUCLEOTIDE SEQUENCE [LARGE SCALE GENOMIC DNA]</scope>
</reference>
<comment type="cofactor">
    <cofactor evidence="15">
        <name>heme</name>
        <dbReference type="ChEBI" id="CHEBI:30413"/>
    </cofactor>
</comment>
<dbReference type="InterPro" id="IPR017972">
    <property type="entry name" value="Cyt_P450_CS"/>
</dbReference>
<evidence type="ECO:0000256" key="14">
    <source>
        <dbReference type="ARBA" id="ARBA00023033"/>
    </source>
</evidence>
<dbReference type="Proteomes" id="UP000042997">
    <property type="component" value="Unassembled WGS sequence"/>
</dbReference>
<evidence type="ECO:0000256" key="9">
    <source>
        <dbReference type="ARBA" id="ARBA00022723"/>
    </source>
</evidence>
<evidence type="ECO:0000256" key="1">
    <source>
        <dbReference type="ARBA" id="ARBA00001917"/>
    </source>
</evidence>
<comment type="similarity">
    <text evidence="3">In the N-terminal section; belongs to the cytochrome P450 family.</text>
</comment>
<keyword evidence="12 16" id="KW-0560">Oxidoreductase</keyword>
<dbReference type="InterPro" id="IPR001128">
    <property type="entry name" value="Cyt_P450"/>
</dbReference>
<organism evidence="17 18">
    <name type="scientific">Rhodococcus ruber</name>
    <dbReference type="NCBI Taxonomy" id="1830"/>
    <lineage>
        <taxon>Bacteria</taxon>
        <taxon>Bacillati</taxon>
        <taxon>Actinomycetota</taxon>
        <taxon>Actinomycetes</taxon>
        <taxon>Mycobacteriales</taxon>
        <taxon>Nocardiaceae</taxon>
        <taxon>Rhodococcus</taxon>
    </lineage>
</organism>
<dbReference type="PRINTS" id="PR00463">
    <property type="entry name" value="EP450I"/>
</dbReference>
<evidence type="ECO:0000256" key="16">
    <source>
        <dbReference type="RuleBase" id="RU000461"/>
    </source>
</evidence>
<dbReference type="eggNOG" id="COG2124">
    <property type="taxonomic scope" value="Bacteria"/>
</dbReference>
<comment type="cofactor">
    <cofactor evidence="2">
        <name>FAD</name>
        <dbReference type="ChEBI" id="CHEBI:57692"/>
    </cofactor>
</comment>
<keyword evidence="7" id="KW-0285">Flavoprotein</keyword>
<evidence type="ECO:0000313" key="17">
    <source>
        <dbReference type="EMBL" id="CDZ90678.1"/>
    </source>
</evidence>
<proteinExistence type="inferred from homology"/>
<dbReference type="Pfam" id="PF00067">
    <property type="entry name" value="p450"/>
    <property type="match status" value="1"/>
</dbReference>
<evidence type="ECO:0000256" key="10">
    <source>
        <dbReference type="ARBA" id="ARBA00022827"/>
    </source>
</evidence>
<evidence type="ECO:0000256" key="12">
    <source>
        <dbReference type="ARBA" id="ARBA00023002"/>
    </source>
</evidence>
<evidence type="ECO:0000256" key="6">
    <source>
        <dbReference type="ARBA" id="ARBA00022617"/>
    </source>
</evidence>
<dbReference type="PROSITE" id="PS00086">
    <property type="entry name" value="CYTOCHROME_P450"/>
    <property type="match status" value="1"/>
</dbReference>
<sequence length="467" mass="52757">MVMATSRVFDTEIPRPPKRLPLAGDILGMSLKTPVQNSMATHKALGPVFERTAFGRRFVFVCSGDLTAELSDEKRFAKHLAPGVEALRAIGGDGLFTAYNEEPNWRRAHELLMPAFTQQAMRRYHATMLDVTAQLVAHWDRRARSGGDVDVAADMTKLTLETIGRTGFSYSFEPFEREERHPFVEAMVGGLSFSQRSMLRTVPVVGRFLFPAAKRQYDLDRAHMHDVVDAVIRSRSDAPGPAPDDLLELMLRAAREDDPHRLDPVNIRNQVLTFLVAGHETTSGALSFALYYLMRDPRAYARARAEVEEVWGDGEPAFEQIAKLRYVRRVLDEALRLWPTAPAYAREAKADTTLGGRYRMRAGDWVLVLLPAVHRDRAVWGDDADEFDPDRFLPERVRARPAHVYKPFGTGERACIGRQFALHEATLVLGTLLRRYDLTMDPGYRLKVAERLTLMPEGLHARVSFKS</sequence>
<dbReference type="EMBL" id="CCSD01000089">
    <property type="protein sequence ID" value="CDZ90678.1"/>
    <property type="molecule type" value="Genomic_DNA"/>
</dbReference>
<dbReference type="CDD" id="cd11068">
    <property type="entry name" value="CYP120A1"/>
    <property type="match status" value="1"/>
</dbReference>
<evidence type="ECO:0000256" key="15">
    <source>
        <dbReference type="PIRSR" id="PIRSR602401-1"/>
    </source>
</evidence>
<evidence type="ECO:0000313" key="18">
    <source>
        <dbReference type="Proteomes" id="UP000042997"/>
    </source>
</evidence>
<dbReference type="PANTHER" id="PTHR24291:SF50">
    <property type="entry name" value="BIFUNCTIONAL ALBAFLAVENONE MONOOXYGENASE_TERPENE SYNTHASE"/>
    <property type="match status" value="1"/>
</dbReference>
<dbReference type="GO" id="GO:0005506">
    <property type="term" value="F:iron ion binding"/>
    <property type="evidence" value="ECO:0007669"/>
    <property type="project" value="InterPro"/>
</dbReference>
<gene>
    <name evidence="17" type="ORF">RHRU231_750025</name>
</gene>
<keyword evidence="14 16" id="KW-0503">Monooxygenase</keyword>
<evidence type="ECO:0000256" key="7">
    <source>
        <dbReference type="ARBA" id="ARBA00022630"/>
    </source>
</evidence>
<dbReference type="PRINTS" id="PR00385">
    <property type="entry name" value="P450"/>
</dbReference>
<keyword evidence="6 15" id="KW-0349">Heme</keyword>
<dbReference type="GO" id="GO:0016705">
    <property type="term" value="F:oxidoreductase activity, acting on paired donors, with incorporation or reduction of molecular oxygen"/>
    <property type="evidence" value="ECO:0007669"/>
    <property type="project" value="InterPro"/>
</dbReference>
<protein>
    <submittedName>
        <fullName evidence="17">Cytochrome P450</fullName>
    </submittedName>
</protein>
<evidence type="ECO:0000256" key="5">
    <source>
        <dbReference type="ARBA" id="ARBA00022448"/>
    </source>
</evidence>
<evidence type="ECO:0000256" key="13">
    <source>
        <dbReference type="ARBA" id="ARBA00023004"/>
    </source>
</evidence>
<keyword evidence="9 15" id="KW-0479">Metal-binding</keyword>
<evidence type="ECO:0000256" key="4">
    <source>
        <dbReference type="ARBA" id="ARBA00010617"/>
    </source>
</evidence>
<dbReference type="InterPro" id="IPR050196">
    <property type="entry name" value="Cytochrome_P450_Monoox"/>
</dbReference>
<dbReference type="FunFam" id="1.10.630.10:FF:000040">
    <property type="entry name" value="Bifunctional cytochrome P450/NADPH--P450 reductase"/>
    <property type="match status" value="1"/>
</dbReference>
<dbReference type="AlphaFoldDB" id="A0A098BPQ7"/>
<dbReference type="Gene3D" id="1.10.630.10">
    <property type="entry name" value="Cytochrome P450"/>
    <property type="match status" value="1"/>
</dbReference>
<dbReference type="SUPFAM" id="SSF48264">
    <property type="entry name" value="Cytochrome P450"/>
    <property type="match status" value="1"/>
</dbReference>